<feature type="region of interest" description="Disordered" evidence="1">
    <location>
        <begin position="1"/>
        <end position="46"/>
    </location>
</feature>
<evidence type="ECO:0000313" key="2">
    <source>
        <dbReference type="EMBL" id="CAL1272688.1"/>
    </source>
</evidence>
<keyword evidence="3" id="KW-1185">Reference proteome</keyword>
<gene>
    <name evidence="2" type="ORF">LARSCL_LOCUS6528</name>
</gene>
<evidence type="ECO:0000313" key="3">
    <source>
        <dbReference type="Proteomes" id="UP001497382"/>
    </source>
</evidence>
<accession>A0AAV1ZQT6</accession>
<name>A0AAV1ZQT6_9ARAC</name>
<dbReference type="EMBL" id="CAXIEN010000062">
    <property type="protein sequence ID" value="CAL1272688.1"/>
    <property type="molecule type" value="Genomic_DNA"/>
</dbReference>
<reference evidence="2 3" key="1">
    <citation type="submission" date="2024-04" db="EMBL/GenBank/DDBJ databases">
        <authorList>
            <person name="Rising A."/>
            <person name="Reimegard J."/>
            <person name="Sonavane S."/>
            <person name="Akerstrom W."/>
            <person name="Nylinder S."/>
            <person name="Hedman E."/>
            <person name="Kallberg Y."/>
        </authorList>
    </citation>
    <scope>NUCLEOTIDE SEQUENCE [LARGE SCALE GENOMIC DNA]</scope>
</reference>
<dbReference type="Proteomes" id="UP001497382">
    <property type="component" value="Unassembled WGS sequence"/>
</dbReference>
<evidence type="ECO:0000256" key="1">
    <source>
        <dbReference type="SAM" id="MobiDB-lite"/>
    </source>
</evidence>
<protein>
    <submittedName>
        <fullName evidence="2">Uncharacterized protein</fullName>
    </submittedName>
</protein>
<proteinExistence type="predicted"/>
<organism evidence="2 3">
    <name type="scientific">Larinioides sclopetarius</name>
    <dbReference type="NCBI Taxonomy" id="280406"/>
    <lineage>
        <taxon>Eukaryota</taxon>
        <taxon>Metazoa</taxon>
        <taxon>Ecdysozoa</taxon>
        <taxon>Arthropoda</taxon>
        <taxon>Chelicerata</taxon>
        <taxon>Arachnida</taxon>
        <taxon>Araneae</taxon>
        <taxon>Araneomorphae</taxon>
        <taxon>Entelegynae</taxon>
        <taxon>Araneoidea</taxon>
        <taxon>Araneidae</taxon>
        <taxon>Larinioides</taxon>
    </lineage>
</organism>
<dbReference type="AlphaFoldDB" id="A0AAV1ZQT6"/>
<comment type="caution">
    <text evidence="2">The sequence shown here is derived from an EMBL/GenBank/DDBJ whole genome shotgun (WGS) entry which is preliminary data.</text>
</comment>
<sequence>MSSSSLSDEDALEYRMSEDLEDSPSAMSPPTFSKPEKSNTHKKRIF</sequence>